<dbReference type="Proteomes" id="UP000264217">
    <property type="component" value="Unassembled WGS sequence"/>
</dbReference>
<accession>A0A372NY63</accession>
<feature type="transmembrane region" description="Helical" evidence="1">
    <location>
        <begin position="6"/>
        <end position="24"/>
    </location>
</feature>
<feature type="transmembrane region" description="Helical" evidence="1">
    <location>
        <begin position="31"/>
        <end position="55"/>
    </location>
</feature>
<dbReference type="AlphaFoldDB" id="A0A372NY63"/>
<evidence type="ECO:0000313" key="2">
    <source>
        <dbReference type="EMBL" id="RFZ95055.1"/>
    </source>
</evidence>
<organism evidence="2 3">
    <name type="scientific">Mucilaginibacter conchicola</name>
    <dbReference type="NCBI Taxonomy" id="2303333"/>
    <lineage>
        <taxon>Bacteria</taxon>
        <taxon>Pseudomonadati</taxon>
        <taxon>Bacteroidota</taxon>
        <taxon>Sphingobacteriia</taxon>
        <taxon>Sphingobacteriales</taxon>
        <taxon>Sphingobacteriaceae</taxon>
        <taxon>Mucilaginibacter</taxon>
    </lineage>
</organism>
<dbReference type="EMBL" id="QWDC01000001">
    <property type="protein sequence ID" value="RFZ95055.1"/>
    <property type="molecule type" value="Genomic_DNA"/>
</dbReference>
<comment type="caution">
    <text evidence="2">The sequence shown here is derived from an EMBL/GenBank/DDBJ whole genome shotgun (WGS) entry which is preliminary data.</text>
</comment>
<proteinExistence type="predicted"/>
<protein>
    <submittedName>
        <fullName evidence="2">Uncharacterized protein</fullName>
    </submittedName>
</protein>
<dbReference type="RefSeq" id="WP_117390612.1">
    <property type="nucleotide sequence ID" value="NZ_QWDC01000001.1"/>
</dbReference>
<keyword evidence="1" id="KW-0812">Transmembrane</keyword>
<keyword evidence="3" id="KW-1185">Reference proteome</keyword>
<sequence>MFYLFVIGYLILLIIGFQITRKAMDRGWSAVAYGIVFVICAAVLLVVYTAIAISFSGIQC</sequence>
<keyword evidence="1" id="KW-0472">Membrane</keyword>
<name>A0A372NY63_9SPHI</name>
<evidence type="ECO:0000256" key="1">
    <source>
        <dbReference type="SAM" id="Phobius"/>
    </source>
</evidence>
<reference evidence="2 3" key="1">
    <citation type="submission" date="2018-08" db="EMBL/GenBank/DDBJ databases">
        <title>Mucilaginibacter sp. MYSH2.</title>
        <authorList>
            <person name="Seo T."/>
        </authorList>
    </citation>
    <scope>NUCLEOTIDE SEQUENCE [LARGE SCALE GENOMIC DNA]</scope>
    <source>
        <strain evidence="2 3">MYSH2</strain>
    </source>
</reference>
<evidence type="ECO:0000313" key="3">
    <source>
        <dbReference type="Proteomes" id="UP000264217"/>
    </source>
</evidence>
<gene>
    <name evidence="2" type="ORF">D0C36_05885</name>
</gene>
<keyword evidence="1" id="KW-1133">Transmembrane helix</keyword>